<reference evidence="2 3" key="2">
    <citation type="submission" date="2019-08" db="EMBL/GenBank/DDBJ databases">
        <title>Jejuicoccus antrihumi gen. nov., sp. nov., a new member of the family Dermacoccaceae isolated from a cave.</title>
        <authorList>
            <person name="Schumann P."/>
            <person name="Kim I.S."/>
        </authorList>
    </citation>
    <scope>NUCLEOTIDE SEQUENCE [LARGE SCALE GENOMIC DNA]</scope>
    <source>
        <strain evidence="2 3">C5-26</strain>
    </source>
</reference>
<evidence type="ECO:0000313" key="3">
    <source>
        <dbReference type="Proteomes" id="UP000320244"/>
    </source>
</evidence>
<dbReference type="RefSeq" id="WP_146315985.1">
    <property type="nucleotide sequence ID" value="NZ_VCQV01000007.1"/>
</dbReference>
<keyword evidence="1" id="KW-1133">Transmembrane helix</keyword>
<feature type="transmembrane region" description="Helical" evidence="1">
    <location>
        <begin position="21"/>
        <end position="44"/>
    </location>
</feature>
<feature type="transmembrane region" description="Helical" evidence="1">
    <location>
        <begin position="84"/>
        <end position="105"/>
    </location>
</feature>
<reference evidence="2 3" key="1">
    <citation type="submission" date="2019-05" db="EMBL/GenBank/DDBJ databases">
        <authorList>
            <person name="Lee S.D."/>
        </authorList>
    </citation>
    <scope>NUCLEOTIDE SEQUENCE [LARGE SCALE GENOMIC DNA]</scope>
    <source>
        <strain evidence="2 3">C5-26</strain>
    </source>
</reference>
<dbReference type="EMBL" id="VCQV01000007">
    <property type="protein sequence ID" value="TWP37120.1"/>
    <property type="molecule type" value="Genomic_DNA"/>
</dbReference>
<sequence>MERTDHEQIARALREHPARKGLAFNVAVTIFAFAALSAGVAVVGSTDPKVLLYKDCAGTALIGVVFGLSGVLMPRPVVSGIWAVVYLLQPGGTAVIIASTTFSTAYNWDRILPILAFAAAMVWTVLIIRHGRRVGRQAATAGDGRSRPA</sequence>
<dbReference type="Proteomes" id="UP000320244">
    <property type="component" value="Unassembled WGS sequence"/>
</dbReference>
<keyword evidence="1" id="KW-0812">Transmembrane</keyword>
<accession>A0A563E3L8</accession>
<comment type="caution">
    <text evidence="2">The sequence shown here is derived from an EMBL/GenBank/DDBJ whole genome shotgun (WGS) entry which is preliminary data.</text>
</comment>
<proteinExistence type="predicted"/>
<organism evidence="2 3">
    <name type="scientific">Leekyejoonella antrihumi</name>
    <dbReference type="NCBI Taxonomy" id="1660198"/>
    <lineage>
        <taxon>Bacteria</taxon>
        <taxon>Bacillati</taxon>
        <taxon>Actinomycetota</taxon>
        <taxon>Actinomycetes</taxon>
        <taxon>Micrococcales</taxon>
        <taxon>Dermacoccaceae</taxon>
        <taxon>Leekyejoonella</taxon>
    </lineage>
</organism>
<evidence type="ECO:0000256" key="1">
    <source>
        <dbReference type="SAM" id="Phobius"/>
    </source>
</evidence>
<protein>
    <submittedName>
        <fullName evidence="2">Uncharacterized protein</fullName>
    </submittedName>
</protein>
<feature type="transmembrane region" description="Helical" evidence="1">
    <location>
        <begin position="111"/>
        <end position="128"/>
    </location>
</feature>
<keyword evidence="3" id="KW-1185">Reference proteome</keyword>
<gene>
    <name evidence="2" type="ORF">FGL98_06785</name>
</gene>
<name>A0A563E3L8_9MICO</name>
<keyword evidence="1" id="KW-0472">Membrane</keyword>
<dbReference type="OrthoDB" id="7276421at2"/>
<dbReference type="AlphaFoldDB" id="A0A563E3L8"/>
<feature type="transmembrane region" description="Helical" evidence="1">
    <location>
        <begin position="50"/>
        <end position="72"/>
    </location>
</feature>
<evidence type="ECO:0000313" key="2">
    <source>
        <dbReference type="EMBL" id="TWP37120.1"/>
    </source>
</evidence>